<dbReference type="InterPro" id="IPR048279">
    <property type="entry name" value="MdtK-like"/>
</dbReference>
<dbReference type="EMBL" id="ACXX02000003">
    <property type="protein sequence ID" value="EGD48533.1"/>
    <property type="molecule type" value="Genomic_DNA"/>
</dbReference>
<keyword evidence="8 13" id="KW-0812">Transmembrane</keyword>
<evidence type="ECO:0000256" key="11">
    <source>
        <dbReference type="ARBA" id="ARBA00023136"/>
    </source>
</evidence>
<feature type="transmembrane region" description="Helical" evidence="13">
    <location>
        <begin position="12"/>
        <end position="34"/>
    </location>
</feature>
<evidence type="ECO:0000256" key="8">
    <source>
        <dbReference type="ARBA" id="ARBA00022692"/>
    </source>
</evidence>
<dbReference type="STRING" id="588581.Cpap_2955"/>
<dbReference type="NCBIfam" id="TIGR00797">
    <property type="entry name" value="matE"/>
    <property type="match status" value="1"/>
</dbReference>
<dbReference type="Proteomes" id="UP000003860">
    <property type="component" value="Unassembled WGS sequence"/>
</dbReference>
<dbReference type="CDD" id="cd13135">
    <property type="entry name" value="MATE_like_9"/>
    <property type="match status" value="1"/>
</dbReference>
<evidence type="ECO:0000256" key="13">
    <source>
        <dbReference type="SAM" id="Phobius"/>
    </source>
</evidence>
<evidence type="ECO:0000313" key="15">
    <source>
        <dbReference type="Proteomes" id="UP000003860"/>
    </source>
</evidence>
<keyword evidence="15" id="KW-1185">Reference proteome</keyword>
<dbReference type="GO" id="GO:0006811">
    <property type="term" value="P:monoatomic ion transport"/>
    <property type="evidence" value="ECO:0007669"/>
    <property type="project" value="UniProtKB-KW"/>
</dbReference>
<evidence type="ECO:0000256" key="4">
    <source>
        <dbReference type="ARBA" id="ARBA00020268"/>
    </source>
</evidence>
<dbReference type="PANTHER" id="PTHR43298">
    <property type="entry name" value="MULTIDRUG RESISTANCE PROTEIN NORM-RELATED"/>
    <property type="match status" value="1"/>
</dbReference>
<reference evidence="14" key="2">
    <citation type="submission" date="2011-01" db="EMBL/GenBank/DDBJ databases">
        <title>The Non-contiguous Finished genome of Clostridium papyrosolvens.</title>
        <authorList>
            <person name="Lucas S."/>
            <person name="Copeland A."/>
            <person name="Lapidus A."/>
            <person name="Cheng J.-F."/>
            <person name="Goodwin L."/>
            <person name="Pitluck S."/>
            <person name="Misra M."/>
            <person name="Chertkov O."/>
            <person name="Detter J.C."/>
            <person name="Han C."/>
            <person name="Tapia R."/>
            <person name="Land M."/>
            <person name="Hauser L."/>
            <person name="Kyrpides N."/>
            <person name="Ivanova N."/>
            <person name="Pagani I."/>
            <person name="Mouttaki H."/>
            <person name="He Z."/>
            <person name="Zhou J."/>
            <person name="Hemme C.L."/>
            <person name="Woyke T."/>
        </authorList>
    </citation>
    <scope>NUCLEOTIDE SEQUENCE [LARGE SCALE GENOMIC DNA]</scope>
    <source>
        <strain evidence="14">DSM 2782</strain>
    </source>
</reference>
<reference evidence="14" key="1">
    <citation type="submission" date="2009-07" db="EMBL/GenBank/DDBJ databases">
        <authorList>
            <consortium name="US DOE Joint Genome Institute (JGI-PGF)"/>
            <person name="Lucas S."/>
            <person name="Copeland A."/>
            <person name="Lapidus A."/>
            <person name="Glavina del Rio T."/>
            <person name="Tice H."/>
            <person name="Bruce D."/>
            <person name="Goodwin L."/>
            <person name="Pitluck S."/>
            <person name="Larimer F."/>
            <person name="Land M.L."/>
            <person name="Mouttaki H."/>
            <person name="He Z."/>
            <person name="Zhou J."/>
            <person name="Hemme C.L."/>
        </authorList>
    </citation>
    <scope>NUCLEOTIDE SEQUENCE [LARGE SCALE GENOMIC DNA]</scope>
    <source>
        <strain evidence="14">DSM 2782</strain>
    </source>
</reference>
<dbReference type="OrthoDB" id="9780160at2"/>
<dbReference type="eggNOG" id="COG0534">
    <property type="taxonomic scope" value="Bacteria"/>
</dbReference>
<feature type="transmembrane region" description="Helical" evidence="13">
    <location>
        <begin position="96"/>
        <end position="121"/>
    </location>
</feature>
<feature type="transmembrane region" description="Helical" evidence="13">
    <location>
        <begin position="360"/>
        <end position="379"/>
    </location>
</feature>
<dbReference type="InterPro" id="IPR002528">
    <property type="entry name" value="MATE_fam"/>
</dbReference>
<evidence type="ECO:0000256" key="5">
    <source>
        <dbReference type="ARBA" id="ARBA00022448"/>
    </source>
</evidence>
<comment type="caution">
    <text evidence="14">The sequence shown here is derived from an EMBL/GenBank/DDBJ whole genome shotgun (WGS) entry which is preliminary data.</text>
</comment>
<feature type="transmembrane region" description="Helical" evidence="13">
    <location>
        <begin position="318"/>
        <end position="340"/>
    </location>
</feature>
<comment type="similarity">
    <text evidence="3">Belongs to the multi antimicrobial extrusion (MATE) (TC 2.A.66.1) family.</text>
</comment>
<sequence>MIKYFQNNKQTYTSIIVMAFPIIVQGLVFELQSLTDKAFLGNIDSLYISVMGACQIPFNTTLDCLAALSIGITIIVSQMHGVSQEKEILDTVKSSIFYSSIISFCIFVLWFAFSAYIFKLLSVDKNIVGYCISYVRICSIYFLFLGIDLSLQAMLQGIGDTKPIMYSGLTKVFLNVFLAWVLILGNMGFPSLGVKGAAIAAATANVLSSLMLVTYCFIIKRKTFGFRNGKIISFRFSPYKATIRLGLPTGLEFLLWDISNLIMVKFLNKTGYMATTIYTLTFLCIEGFVYTIFFGISKAALTLQGNRIGQDDAKGAKKILNASIVMGAILVIFSLIVFILFSRQILGVFTNDEKIIDESIPYLIFAGVILLPKSINVIVGSGIRAYGDTKWMLYTQIIGSVIVSSGSYVLINVVGLNLAAVYITCLADETIRASINCFHYYKGKVNRFDVSRLKEEVSV</sequence>
<dbReference type="InterPro" id="IPR050222">
    <property type="entry name" value="MATE_MdtK"/>
</dbReference>
<feature type="transmembrane region" description="Helical" evidence="13">
    <location>
        <begin position="46"/>
        <end position="76"/>
    </location>
</feature>
<evidence type="ECO:0000256" key="12">
    <source>
        <dbReference type="ARBA" id="ARBA00031636"/>
    </source>
</evidence>
<feature type="transmembrane region" description="Helical" evidence="13">
    <location>
        <begin position="127"/>
        <end position="151"/>
    </location>
</feature>
<protein>
    <recommendedName>
        <fullName evidence="4">Probable multidrug resistance protein NorM</fullName>
    </recommendedName>
    <alternativeName>
        <fullName evidence="12">Multidrug-efflux transporter</fullName>
    </alternativeName>
</protein>
<comment type="function">
    <text evidence="1">Multidrug efflux pump.</text>
</comment>
<evidence type="ECO:0000256" key="3">
    <source>
        <dbReference type="ARBA" id="ARBA00010199"/>
    </source>
</evidence>
<keyword evidence="10" id="KW-0406">Ion transport</keyword>
<keyword evidence="11 13" id="KW-0472">Membrane</keyword>
<keyword evidence="9 13" id="KW-1133">Transmembrane helix</keyword>
<dbReference type="GO" id="GO:0042910">
    <property type="term" value="F:xenobiotic transmembrane transporter activity"/>
    <property type="evidence" value="ECO:0007669"/>
    <property type="project" value="InterPro"/>
</dbReference>
<dbReference type="GO" id="GO:0015297">
    <property type="term" value="F:antiporter activity"/>
    <property type="evidence" value="ECO:0007669"/>
    <property type="project" value="UniProtKB-KW"/>
</dbReference>
<evidence type="ECO:0000256" key="7">
    <source>
        <dbReference type="ARBA" id="ARBA00022475"/>
    </source>
</evidence>
<dbReference type="Pfam" id="PF01554">
    <property type="entry name" value="MatE"/>
    <property type="match status" value="2"/>
</dbReference>
<evidence type="ECO:0000256" key="10">
    <source>
        <dbReference type="ARBA" id="ARBA00023065"/>
    </source>
</evidence>
<dbReference type="AlphaFoldDB" id="F1TAJ0"/>
<comment type="subcellular location">
    <subcellularLocation>
        <location evidence="2">Cell membrane</location>
        <topology evidence="2">Multi-pass membrane protein</topology>
    </subcellularLocation>
</comment>
<feature type="transmembrane region" description="Helical" evidence="13">
    <location>
        <begin position="391"/>
        <end position="411"/>
    </location>
</feature>
<dbReference type="GO" id="GO:0005886">
    <property type="term" value="C:plasma membrane"/>
    <property type="evidence" value="ECO:0007669"/>
    <property type="project" value="UniProtKB-SubCell"/>
</dbReference>
<proteinExistence type="inferred from homology"/>
<feature type="transmembrane region" description="Helical" evidence="13">
    <location>
        <begin position="172"/>
        <end position="192"/>
    </location>
</feature>
<name>F1TAJ0_9FIRM</name>
<dbReference type="PANTHER" id="PTHR43298:SF2">
    <property type="entry name" value="FMN_FAD EXPORTER YEEO-RELATED"/>
    <property type="match status" value="1"/>
</dbReference>
<evidence type="ECO:0000256" key="1">
    <source>
        <dbReference type="ARBA" id="ARBA00003408"/>
    </source>
</evidence>
<evidence type="ECO:0000256" key="6">
    <source>
        <dbReference type="ARBA" id="ARBA00022449"/>
    </source>
</evidence>
<dbReference type="PIRSF" id="PIRSF006603">
    <property type="entry name" value="DinF"/>
    <property type="match status" value="1"/>
</dbReference>
<evidence type="ECO:0000256" key="2">
    <source>
        <dbReference type="ARBA" id="ARBA00004651"/>
    </source>
</evidence>
<evidence type="ECO:0000256" key="9">
    <source>
        <dbReference type="ARBA" id="ARBA00022989"/>
    </source>
</evidence>
<organism evidence="14 15">
    <name type="scientific">Ruminiclostridium papyrosolvens DSM 2782</name>
    <dbReference type="NCBI Taxonomy" id="588581"/>
    <lineage>
        <taxon>Bacteria</taxon>
        <taxon>Bacillati</taxon>
        <taxon>Bacillota</taxon>
        <taxon>Clostridia</taxon>
        <taxon>Eubacteriales</taxon>
        <taxon>Oscillospiraceae</taxon>
        <taxon>Ruminiclostridium</taxon>
    </lineage>
</organism>
<feature type="transmembrane region" description="Helical" evidence="13">
    <location>
        <begin position="198"/>
        <end position="218"/>
    </location>
</feature>
<feature type="transmembrane region" description="Helical" evidence="13">
    <location>
        <begin position="276"/>
        <end position="297"/>
    </location>
</feature>
<keyword evidence="5" id="KW-0813">Transport</keyword>
<evidence type="ECO:0000313" key="14">
    <source>
        <dbReference type="EMBL" id="EGD48533.1"/>
    </source>
</evidence>
<dbReference type="RefSeq" id="WP_004617629.1">
    <property type="nucleotide sequence ID" value="NZ_ACXX02000003.1"/>
</dbReference>
<gene>
    <name evidence="14" type="ORF">Cpap_2955</name>
</gene>
<accession>F1TAJ0</accession>
<keyword evidence="7" id="KW-1003">Cell membrane</keyword>
<keyword evidence="6" id="KW-0050">Antiport</keyword>